<gene>
    <name evidence="2" type="ORF">FOZ61_002205</name>
</gene>
<evidence type="ECO:0000256" key="1">
    <source>
        <dbReference type="SAM" id="MobiDB-lite"/>
    </source>
</evidence>
<dbReference type="InterPro" id="IPR036322">
    <property type="entry name" value="WD40_repeat_dom_sf"/>
</dbReference>
<accession>A0A7J6MFR9</accession>
<dbReference type="InterPro" id="IPR015943">
    <property type="entry name" value="WD40/YVTN_repeat-like_dom_sf"/>
</dbReference>
<protein>
    <submittedName>
        <fullName evidence="2">Uncharacterized protein</fullName>
    </submittedName>
</protein>
<reference evidence="2 3" key="1">
    <citation type="submission" date="2020-04" db="EMBL/GenBank/DDBJ databases">
        <title>Perkinsus olseni comparative genomics.</title>
        <authorList>
            <person name="Bogema D.R."/>
        </authorList>
    </citation>
    <scope>NUCLEOTIDE SEQUENCE [LARGE SCALE GENOMIC DNA]</scope>
    <source>
        <strain evidence="2">ATCC PRA-179</strain>
    </source>
</reference>
<feature type="region of interest" description="Disordered" evidence="1">
    <location>
        <begin position="1"/>
        <end position="30"/>
    </location>
</feature>
<dbReference type="Proteomes" id="UP000570595">
    <property type="component" value="Unassembled WGS sequence"/>
</dbReference>
<dbReference type="OrthoDB" id="413892at2759"/>
<dbReference type="EMBL" id="JABAHT010000016">
    <property type="protein sequence ID" value="KAF4670010.1"/>
    <property type="molecule type" value="Genomic_DNA"/>
</dbReference>
<dbReference type="AlphaFoldDB" id="A0A7J6MFR9"/>
<feature type="region of interest" description="Disordered" evidence="1">
    <location>
        <begin position="469"/>
        <end position="491"/>
    </location>
</feature>
<sequence>MHQDGSAGATDLGYSPPRRKRLPVADPPSPSLIASEGHGGFVCQPGVYTGFQPCSTGLASSCRPYRTFGESLDLHGGTVLCWQVLDEAHLMVGTSDGIAAVWDTAKSEPKTVLCHTHVFAEFTETGSDKAAPALGVVSVAYYGGYIATGASDGVVRIWKAMNRVAHEDVLFVKAIFPPPSFPPCEQIHFAIPMVSRRTDTLEGVWVGTSFGHWIGYPDRLAARETSHEGVMAPYASSDVGRLVNTNCVAIGNRKSKVCIACPNRDANAIEILAKLKLPGVGSTPVSCLRWRDDGRGLAAGVARGSEFRVFLLQWDTLGTPLRVGHSINWSRGHGEWLLGVDWHDGNVLGIESAACMVFREDHDEGSEAVRLVGGRREREQRTCKYKRRMCLQAETPVWCMGAGLGGNGSVLCAWDNRSVTWHSTADSGRPLGAVTLTGHVLGMFRMDSKGLYVVNGSEVILVHRPAQEEGETIATESTTAPGEWNGEAANR</sequence>
<name>A0A7J6MFR9_PEROL</name>
<evidence type="ECO:0000313" key="3">
    <source>
        <dbReference type="Proteomes" id="UP000570595"/>
    </source>
</evidence>
<evidence type="ECO:0000313" key="2">
    <source>
        <dbReference type="EMBL" id="KAF4670010.1"/>
    </source>
</evidence>
<organism evidence="2 3">
    <name type="scientific">Perkinsus olseni</name>
    <name type="common">Perkinsus atlanticus</name>
    <dbReference type="NCBI Taxonomy" id="32597"/>
    <lineage>
        <taxon>Eukaryota</taxon>
        <taxon>Sar</taxon>
        <taxon>Alveolata</taxon>
        <taxon>Perkinsozoa</taxon>
        <taxon>Perkinsea</taxon>
        <taxon>Perkinsida</taxon>
        <taxon>Perkinsidae</taxon>
        <taxon>Perkinsus</taxon>
    </lineage>
</organism>
<dbReference type="Gene3D" id="2.130.10.10">
    <property type="entry name" value="YVTN repeat-like/Quinoprotein amine dehydrogenase"/>
    <property type="match status" value="1"/>
</dbReference>
<proteinExistence type="predicted"/>
<comment type="caution">
    <text evidence="2">The sequence shown here is derived from an EMBL/GenBank/DDBJ whole genome shotgun (WGS) entry which is preliminary data.</text>
</comment>
<dbReference type="SUPFAM" id="SSF50978">
    <property type="entry name" value="WD40 repeat-like"/>
    <property type="match status" value="1"/>
</dbReference>